<reference evidence="2 3" key="2">
    <citation type="journal article" date="2017" name="Nature">
        <title>The Apostasia genome and the evolution of orchids.</title>
        <authorList>
            <person name="Zhang G.Q."/>
            <person name="Liu K.W."/>
            <person name="Li Z."/>
            <person name="Lohaus R."/>
            <person name="Hsiao Y.Y."/>
            <person name="Niu S.C."/>
            <person name="Wang J.Y."/>
            <person name="Lin Y.C."/>
            <person name="Xu Q."/>
            <person name="Chen L.J."/>
            <person name="Yoshida K."/>
            <person name="Fujiwara S."/>
            <person name="Wang Z.W."/>
            <person name="Zhang Y.Q."/>
            <person name="Mitsuda N."/>
            <person name="Wang M."/>
            <person name="Liu G.H."/>
            <person name="Pecoraro L."/>
            <person name="Huang H.X."/>
            <person name="Xiao X.J."/>
            <person name="Lin M."/>
            <person name="Wu X.Y."/>
            <person name="Wu W.L."/>
            <person name="Chen Y.Y."/>
            <person name="Chang S.B."/>
            <person name="Sakamoto S."/>
            <person name="Ohme-Takagi M."/>
            <person name="Yagi M."/>
            <person name="Zeng S.J."/>
            <person name="Shen C.Y."/>
            <person name="Yeh C.M."/>
            <person name="Luo Y.B."/>
            <person name="Tsai W.C."/>
            <person name="Van de Peer Y."/>
            <person name="Liu Z.J."/>
        </authorList>
    </citation>
    <scope>NUCLEOTIDE SEQUENCE [LARGE SCALE GENOMIC DNA]</scope>
    <source>
        <tissue evidence="2">The whole plant</tissue>
    </source>
</reference>
<protein>
    <submittedName>
        <fullName evidence="2">Uncharacterized protein</fullName>
    </submittedName>
</protein>
<name>A0A2I0WQF3_9ASPA</name>
<gene>
    <name evidence="2" type="ORF">MA16_Dca023474</name>
</gene>
<accession>A0A2I0WQF3</accession>
<proteinExistence type="predicted"/>
<keyword evidence="1" id="KW-0472">Membrane</keyword>
<keyword evidence="1" id="KW-0812">Transmembrane</keyword>
<evidence type="ECO:0000313" key="3">
    <source>
        <dbReference type="Proteomes" id="UP000233837"/>
    </source>
</evidence>
<keyword evidence="1" id="KW-1133">Transmembrane helix</keyword>
<sequence>MADPEVDHGFLYDDQGLTNILESPFFDMNLEVDAFMEDYLDHILFMLVPSIKEHIPAGCWILTSHPVDSPPPATSPTNYVVGTICLLVTLLGLFSIFLR</sequence>
<dbReference type="Proteomes" id="UP000233837">
    <property type="component" value="Unassembled WGS sequence"/>
</dbReference>
<dbReference type="EMBL" id="KZ502485">
    <property type="protein sequence ID" value="PKU77894.1"/>
    <property type="molecule type" value="Genomic_DNA"/>
</dbReference>
<dbReference type="AlphaFoldDB" id="A0A2I0WQF3"/>
<reference evidence="2 3" key="1">
    <citation type="journal article" date="2016" name="Sci. Rep.">
        <title>The Dendrobium catenatum Lindl. genome sequence provides insights into polysaccharide synthase, floral development and adaptive evolution.</title>
        <authorList>
            <person name="Zhang G.Q."/>
            <person name="Xu Q."/>
            <person name="Bian C."/>
            <person name="Tsai W.C."/>
            <person name="Yeh C.M."/>
            <person name="Liu K.W."/>
            <person name="Yoshida K."/>
            <person name="Zhang L.S."/>
            <person name="Chang S.B."/>
            <person name="Chen F."/>
            <person name="Shi Y."/>
            <person name="Su Y.Y."/>
            <person name="Zhang Y.Q."/>
            <person name="Chen L.J."/>
            <person name="Yin Y."/>
            <person name="Lin M."/>
            <person name="Huang H."/>
            <person name="Deng H."/>
            <person name="Wang Z.W."/>
            <person name="Zhu S.L."/>
            <person name="Zhao X."/>
            <person name="Deng C."/>
            <person name="Niu S.C."/>
            <person name="Huang J."/>
            <person name="Wang M."/>
            <person name="Liu G.H."/>
            <person name="Yang H.J."/>
            <person name="Xiao X.J."/>
            <person name="Hsiao Y.Y."/>
            <person name="Wu W.L."/>
            <person name="Chen Y.Y."/>
            <person name="Mitsuda N."/>
            <person name="Ohme-Takagi M."/>
            <person name="Luo Y.B."/>
            <person name="Van de Peer Y."/>
            <person name="Liu Z.J."/>
        </authorList>
    </citation>
    <scope>NUCLEOTIDE SEQUENCE [LARGE SCALE GENOMIC DNA]</scope>
    <source>
        <tissue evidence="2">The whole plant</tissue>
    </source>
</reference>
<organism evidence="2 3">
    <name type="scientific">Dendrobium catenatum</name>
    <dbReference type="NCBI Taxonomy" id="906689"/>
    <lineage>
        <taxon>Eukaryota</taxon>
        <taxon>Viridiplantae</taxon>
        <taxon>Streptophyta</taxon>
        <taxon>Embryophyta</taxon>
        <taxon>Tracheophyta</taxon>
        <taxon>Spermatophyta</taxon>
        <taxon>Magnoliopsida</taxon>
        <taxon>Liliopsida</taxon>
        <taxon>Asparagales</taxon>
        <taxon>Orchidaceae</taxon>
        <taxon>Epidendroideae</taxon>
        <taxon>Malaxideae</taxon>
        <taxon>Dendrobiinae</taxon>
        <taxon>Dendrobium</taxon>
    </lineage>
</organism>
<evidence type="ECO:0000313" key="2">
    <source>
        <dbReference type="EMBL" id="PKU77894.1"/>
    </source>
</evidence>
<evidence type="ECO:0000256" key="1">
    <source>
        <dbReference type="SAM" id="Phobius"/>
    </source>
</evidence>
<feature type="transmembrane region" description="Helical" evidence="1">
    <location>
        <begin position="79"/>
        <end position="98"/>
    </location>
</feature>
<keyword evidence="3" id="KW-1185">Reference proteome</keyword>